<evidence type="ECO:0000256" key="1">
    <source>
        <dbReference type="SAM" id="Phobius"/>
    </source>
</evidence>
<dbReference type="RefSeq" id="WP_115268444.1">
    <property type="nucleotide sequence ID" value="NZ_CP185251.1"/>
</dbReference>
<gene>
    <name evidence="2" type="ORF">NCTC12224_00776</name>
</gene>
<dbReference type="InterPro" id="IPR025134">
    <property type="entry name" value="DUF4059"/>
</dbReference>
<keyword evidence="3" id="KW-1185">Reference proteome</keyword>
<protein>
    <submittedName>
        <fullName evidence="2">Membrane protein</fullName>
    </submittedName>
</protein>
<organism evidence="2 3">
    <name type="scientific">Streptococcus hyointestinalis</name>
    <dbReference type="NCBI Taxonomy" id="1337"/>
    <lineage>
        <taxon>Bacteria</taxon>
        <taxon>Bacillati</taxon>
        <taxon>Bacillota</taxon>
        <taxon>Bacilli</taxon>
        <taxon>Lactobacillales</taxon>
        <taxon>Streptococcaceae</taxon>
        <taxon>Streptococcus</taxon>
    </lineage>
</organism>
<dbReference type="AlphaFoldDB" id="A0A380K7H6"/>
<sequence>MFFQMVQFYGSGLLTALIVTLVVSGIWLLWRMSRHKDKTAKERQAFLYDMIIITLITVPILAFAFTTLIVMLRA</sequence>
<feature type="transmembrane region" description="Helical" evidence="1">
    <location>
        <begin position="6"/>
        <end position="30"/>
    </location>
</feature>
<dbReference type="Proteomes" id="UP000254924">
    <property type="component" value="Unassembled WGS sequence"/>
</dbReference>
<dbReference type="EMBL" id="UHFN01000007">
    <property type="protein sequence ID" value="SUN60250.1"/>
    <property type="molecule type" value="Genomic_DNA"/>
</dbReference>
<name>A0A380K7H6_9STRE</name>
<keyword evidence="1" id="KW-0472">Membrane</keyword>
<feature type="transmembrane region" description="Helical" evidence="1">
    <location>
        <begin position="51"/>
        <end position="72"/>
    </location>
</feature>
<evidence type="ECO:0000313" key="3">
    <source>
        <dbReference type="Proteomes" id="UP000254924"/>
    </source>
</evidence>
<proteinExistence type="predicted"/>
<accession>A0A380K7H6</accession>
<reference evidence="2 3" key="1">
    <citation type="submission" date="2018-06" db="EMBL/GenBank/DDBJ databases">
        <authorList>
            <consortium name="Pathogen Informatics"/>
            <person name="Doyle S."/>
        </authorList>
    </citation>
    <scope>NUCLEOTIDE SEQUENCE [LARGE SCALE GENOMIC DNA]</scope>
    <source>
        <strain evidence="2 3">NCTC12224</strain>
    </source>
</reference>
<dbReference type="OrthoDB" id="2243356at2"/>
<keyword evidence="1" id="KW-0812">Transmembrane</keyword>
<dbReference type="GeneID" id="78356220"/>
<keyword evidence="1" id="KW-1133">Transmembrane helix</keyword>
<evidence type="ECO:0000313" key="2">
    <source>
        <dbReference type="EMBL" id="SUN60250.1"/>
    </source>
</evidence>
<dbReference type="Pfam" id="PF13268">
    <property type="entry name" value="DUF4059"/>
    <property type="match status" value="1"/>
</dbReference>